<sequence length="211" mass="22955">MKSINFYSFVIWLTMLTLPAMASAQTITKTVEGGKDVIYASGLTPGSSIDLSIDSTQPRAYLTDSCGLVRVSKNLVPPTSITVKVSNSPAYSLNLADLPVVQNPACTSAGSPYDGAFTDAEGNFYHFQNPIANVPYTIYVRSNTRRRATVNQCGFARFTESATTPWENNLNFSIGTNNYNLSNIPLKNYPPICRNVGTSQSPTFVLYLPAN</sequence>
<reference evidence="2 3" key="1">
    <citation type="submission" date="2024-01" db="EMBL/GenBank/DDBJ databases">
        <title>Genomic insights into the taxonomy and metabolism of the cyanobacterium Pannus brasiliensis CCIBt3594.</title>
        <authorList>
            <person name="Machado M."/>
            <person name="Botero N.B."/>
            <person name="Andreote A.P.D."/>
            <person name="Feitosa A.M.T."/>
            <person name="Popin R."/>
            <person name="Sivonen K."/>
            <person name="Fiore M.F."/>
        </authorList>
    </citation>
    <scope>NUCLEOTIDE SEQUENCE [LARGE SCALE GENOMIC DNA]</scope>
    <source>
        <strain evidence="2 3">CCIBt3594</strain>
    </source>
</reference>
<dbReference type="EMBL" id="JBAFSM010000099">
    <property type="protein sequence ID" value="MEG3440398.1"/>
    <property type="molecule type" value="Genomic_DNA"/>
</dbReference>
<dbReference type="AlphaFoldDB" id="A0AAW9QTI0"/>
<accession>A0AAW9QTI0</accession>
<organism evidence="2 3">
    <name type="scientific">Pannus brasiliensis CCIBt3594</name>
    <dbReference type="NCBI Taxonomy" id="1427578"/>
    <lineage>
        <taxon>Bacteria</taxon>
        <taxon>Bacillati</taxon>
        <taxon>Cyanobacteriota</taxon>
        <taxon>Cyanophyceae</taxon>
        <taxon>Oscillatoriophycideae</taxon>
        <taxon>Chroococcales</taxon>
        <taxon>Microcystaceae</taxon>
        <taxon>Pannus</taxon>
    </lineage>
</organism>
<protein>
    <submittedName>
        <fullName evidence="2">Uncharacterized protein</fullName>
    </submittedName>
</protein>
<keyword evidence="3" id="KW-1185">Reference proteome</keyword>
<feature type="signal peptide" evidence="1">
    <location>
        <begin position="1"/>
        <end position="22"/>
    </location>
</feature>
<proteinExistence type="predicted"/>
<dbReference type="RefSeq" id="WP_332867870.1">
    <property type="nucleotide sequence ID" value="NZ_JBAFSM010000099.1"/>
</dbReference>
<gene>
    <name evidence="2" type="ORF">V0288_24940</name>
</gene>
<comment type="caution">
    <text evidence="2">The sequence shown here is derived from an EMBL/GenBank/DDBJ whole genome shotgun (WGS) entry which is preliminary data.</text>
</comment>
<dbReference type="Proteomes" id="UP001328733">
    <property type="component" value="Unassembled WGS sequence"/>
</dbReference>
<evidence type="ECO:0000313" key="3">
    <source>
        <dbReference type="Proteomes" id="UP001328733"/>
    </source>
</evidence>
<evidence type="ECO:0000313" key="2">
    <source>
        <dbReference type="EMBL" id="MEG3440398.1"/>
    </source>
</evidence>
<keyword evidence="1" id="KW-0732">Signal</keyword>
<feature type="chain" id="PRO_5044004410" evidence="1">
    <location>
        <begin position="23"/>
        <end position="211"/>
    </location>
</feature>
<name>A0AAW9QTI0_9CHRO</name>
<evidence type="ECO:0000256" key="1">
    <source>
        <dbReference type="SAM" id="SignalP"/>
    </source>
</evidence>